<comment type="caution">
    <text evidence="1">The sequence shown here is derived from an EMBL/GenBank/DDBJ whole genome shotgun (WGS) entry which is preliminary data.</text>
</comment>
<protein>
    <submittedName>
        <fullName evidence="1">Uncharacterized protein</fullName>
    </submittedName>
</protein>
<evidence type="ECO:0000313" key="1">
    <source>
        <dbReference type="EMBL" id="MBD3324808.1"/>
    </source>
</evidence>
<organism evidence="1 2">
    <name type="scientific">candidate division KSB3 bacterium</name>
    <dbReference type="NCBI Taxonomy" id="2044937"/>
    <lineage>
        <taxon>Bacteria</taxon>
        <taxon>candidate division KSB3</taxon>
    </lineage>
</organism>
<proteinExistence type="predicted"/>
<gene>
    <name evidence="1" type="ORF">GF339_09505</name>
</gene>
<dbReference type="EMBL" id="WJJP01000302">
    <property type="protein sequence ID" value="MBD3324808.1"/>
    <property type="molecule type" value="Genomic_DNA"/>
</dbReference>
<dbReference type="AlphaFoldDB" id="A0A9D5Q5X3"/>
<accession>A0A9D5Q5X3</accession>
<sequence length="477" mass="55641">MDKVDVKDLMKAKQLVEQMDPLEFKTQWDNRTQHYHQLDPTEQLKYIVMSIKILQAETDLTRMIQSIQERINHPESEKAVSHYLRTNLWKFLDNFRYISLVEDIPDQEKLECLELLESLTDTIIQDEELRHSCLLRLHKIIDQLRTLERDIKRRQAESHIHHLYTTLTQHLDRIIRRLEPATSHAAPPIDRHIPPAIRQVIKKYTSFSVSRFSIEKSGVLSIIQLLEEHPLSEIELHQGQLQTALISLEHQGFYNPAVRPGRNHCAYALVVLLEILKMHKGLPVLVLRILELCAYLQFPPDNADIRKELKALKGKVTDISQHKIRPIIEAVLWKKPTYLATLTHLQDVCPWGYEQVQHEDRINISYIRENVTASFNLLEAAAEGLPTRKKMIKSPLSEMVIEILGLIVNLEPSPQFLKLHSQELQKLKHTQHLATASPDSQQKLLEDQYTTYKNHIRFLHDSIEYYQGISENMESTS</sequence>
<reference evidence="1" key="1">
    <citation type="submission" date="2019-11" db="EMBL/GenBank/DDBJ databases">
        <title>Microbial mats filling the niche in hypersaline microbial mats.</title>
        <authorList>
            <person name="Wong H.L."/>
            <person name="Macleod F.I."/>
            <person name="White R.A. III"/>
            <person name="Burns B.P."/>
        </authorList>
    </citation>
    <scope>NUCLEOTIDE SEQUENCE</scope>
    <source>
        <strain evidence="1">Rbin_158</strain>
    </source>
</reference>
<name>A0A9D5Q5X3_9BACT</name>
<dbReference type="Proteomes" id="UP000649604">
    <property type="component" value="Unassembled WGS sequence"/>
</dbReference>
<evidence type="ECO:0000313" key="2">
    <source>
        <dbReference type="Proteomes" id="UP000649604"/>
    </source>
</evidence>